<sequence length="86" mass="9589">MKKNTADWHRADVVAALKKMGWTVRSLSVANGLSPNTLKTALAVPYPKCERIIADALGMQPEEIWPQRYAKRNFKPQLHAANAECA</sequence>
<evidence type="ECO:0000256" key="2">
    <source>
        <dbReference type="ARBA" id="ARBA00023015"/>
    </source>
</evidence>
<dbReference type="Gene3D" id="1.10.260.40">
    <property type="entry name" value="lambda repressor-like DNA-binding domains"/>
    <property type="match status" value="1"/>
</dbReference>
<protein>
    <submittedName>
        <fullName evidence="6">Putative Ner-like DNA-binding prophage protein</fullName>
    </submittedName>
</protein>
<keyword evidence="7" id="KW-1185">Reference proteome</keyword>
<evidence type="ECO:0000259" key="5">
    <source>
        <dbReference type="Pfam" id="PF13693"/>
    </source>
</evidence>
<gene>
    <name evidence="6" type="ORF">NCTC10295_00272</name>
</gene>
<name>A0A378UGF5_BERDE</name>
<dbReference type="EMBL" id="UGQS01000001">
    <property type="protein sequence ID" value="STZ75532.1"/>
    <property type="molecule type" value="Genomic_DNA"/>
</dbReference>
<keyword evidence="4" id="KW-0804">Transcription</keyword>
<evidence type="ECO:0000256" key="3">
    <source>
        <dbReference type="ARBA" id="ARBA00023125"/>
    </source>
</evidence>
<evidence type="ECO:0000313" key="6">
    <source>
        <dbReference type="EMBL" id="STZ75532.1"/>
    </source>
</evidence>
<feature type="domain" description="Ner winged helix-turn-helix DNA-binding" evidence="5">
    <location>
        <begin position="7"/>
        <end position="74"/>
    </location>
</feature>
<accession>A0A378UGF5</accession>
<dbReference type="Proteomes" id="UP000254651">
    <property type="component" value="Unassembled WGS sequence"/>
</dbReference>
<keyword evidence="2" id="KW-0805">Transcription regulation</keyword>
<dbReference type="RefSeq" id="WP_066076049.1">
    <property type="nucleotide sequence ID" value="NZ_CP181246.1"/>
</dbReference>
<reference evidence="6 7" key="1">
    <citation type="submission" date="2018-06" db="EMBL/GenBank/DDBJ databases">
        <authorList>
            <consortium name="Pathogen Informatics"/>
            <person name="Doyle S."/>
        </authorList>
    </citation>
    <scope>NUCLEOTIDE SEQUENCE [LARGE SCALE GENOMIC DNA]</scope>
    <source>
        <strain evidence="6 7">NCTC10295</strain>
    </source>
</reference>
<evidence type="ECO:0000256" key="4">
    <source>
        <dbReference type="ARBA" id="ARBA00023163"/>
    </source>
</evidence>
<dbReference type="Pfam" id="PF13693">
    <property type="entry name" value="HTH_35"/>
    <property type="match status" value="1"/>
</dbReference>
<dbReference type="InterPro" id="IPR038722">
    <property type="entry name" value="Ner_HTH_dom"/>
</dbReference>
<dbReference type="SUPFAM" id="SSF47413">
    <property type="entry name" value="lambda repressor-like DNA-binding domains"/>
    <property type="match status" value="1"/>
</dbReference>
<dbReference type="AlphaFoldDB" id="A0A378UGF5"/>
<organism evidence="6 7">
    <name type="scientific">Bergeriella denitrificans</name>
    <name type="common">Neisseria denitrificans</name>
    <dbReference type="NCBI Taxonomy" id="494"/>
    <lineage>
        <taxon>Bacteria</taxon>
        <taxon>Pseudomonadati</taxon>
        <taxon>Pseudomonadota</taxon>
        <taxon>Betaproteobacteria</taxon>
        <taxon>Neisseriales</taxon>
        <taxon>Neisseriaceae</taxon>
        <taxon>Bergeriella</taxon>
    </lineage>
</organism>
<dbReference type="InterPro" id="IPR010982">
    <property type="entry name" value="Lambda_DNA-bd_dom_sf"/>
</dbReference>
<evidence type="ECO:0000313" key="7">
    <source>
        <dbReference type="Proteomes" id="UP000254651"/>
    </source>
</evidence>
<dbReference type="GO" id="GO:0003677">
    <property type="term" value="F:DNA binding"/>
    <property type="evidence" value="ECO:0007669"/>
    <property type="project" value="UniProtKB-KW"/>
</dbReference>
<keyword evidence="3 6" id="KW-0238">DNA-binding</keyword>
<comment type="similarity">
    <text evidence="1">Belongs to the ner transcriptional regulatory family.</text>
</comment>
<evidence type="ECO:0000256" key="1">
    <source>
        <dbReference type="ARBA" id="ARBA00006157"/>
    </source>
</evidence>
<proteinExistence type="inferred from homology"/>